<dbReference type="AlphaFoldDB" id="A0AAV9WE94"/>
<evidence type="ECO:0000313" key="4">
    <source>
        <dbReference type="Proteomes" id="UP001370758"/>
    </source>
</evidence>
<protein>
    <submittedName>
        <fullName evidence="3">Uncharacterized protein</fullName>
    </submittedName>
</protein>
<feature type="compositionally biased region" description="Basic residues" evidence="2">
    <location>
        <begin position="33"/>
        <end position="42"/>
    </location>
</feature>
<evidence type="ECO:0000256" key="2">
    <source>
        <dbReference type="SAM" id="MobiDB-lite"/>
    </source>
</evidence>
<feature type="compositionally biased region" description="Polar residues" evidence="2">
    <location>
        <begin position="54"/>
        <end position="65"/>
    </location>
</feature>
<proteinExistence type="predicted"/>
<keyword evidence="4" id="KW-1185">Reference proteome</keyword>
<feature type="coiled-coil region" evidence="1">
    <location>
        <begin position="102"/>
        <end position="129"/>
    </location>
</feature>
<feature type="compositionally biased region" description="Low complexity" evidence="2">
    <location>
        <begin position="20"/>
        <end position="32"/>
    </location>
</feature>
<evidence type="ECO:0000313" key="3">
    <source>
        <dbReference type="EMBL" id="KAK6505886.1"/>
    </source>
</evidence>
<organism evidence="3 4">
    <name type="scientific">Arthrobotrys musiformis</name>
    <dbReference type="NCBI Taxonomy" id="47236"/>
    <lineage>
        <taxon>Eukaryota</taxon>
        <taxon>Fungi</taxon>
        <taxon>Dikarya</taxon>
        <taxon>Ascomycota</taxon>
        <taxon>Pezizomycotina</taxon>
        <taxon>Orbiliomycetes</taxon>
        <taxon>Orbiliales</taxon>
        <taxon>Orbiliaceae</taxon>
        <taxon>Arthrobotrys</taxon>
    </lineage>
</organism>
<accession>A0AAV9WE94</accession>
<feature type="region of interest" description="Disordered" evidence="2">
    <location>
        <begin position="1"/>
        <end position="84"/>
    </location>
</feature>
<dbReference type="EMBL" id="JAVHJL010000004">
    <property type="protein sequence ID" value="KAK6505886.1"/>
    <property type="molecule type" value="Genomic_DNA"/>
</dbReference>
<keyword evidence="1" id="KW-0175">Coiled coil</keyword>
<reference evidence="3 4" key="1">
    <citation type="submission" date="2023-08" db="EMBL/GenBank/DDBJ databases">
        <authorList>
            <person name="Palmer J.M."/>
        </authorList>
    </citation>
    <scope>NUCLEOTIDE SEQUENCE [LARGE SCALE GENOMIC DNA]</scope>
    <source>
        <strain evidence="3 4">TWF481</strain>
    </source>
</reference>
<evidence type="ECO:0000256" key="1">
    <source>
        <dbReference type="SAM" id="Coils"/>
    </source>
</evidence>
<comment type="caution">
    <text evidence="3">The sequence shown here is derived from an EMBL/GenBank/DDBJ whole genome shotgun (WGS) entry which is preliminary data.</text>
</comment>
<sequence>MGLFSTTKEPEPAQQDIAPRRSSTMNSRTSSRSPRRHGSIFSRHRDRDSSPDSIGTNRTGSTRASGSGFFGRGHGNEDASISGARQRVIDAEVAERDADRALMAARTAVKDARDHVKSLELEAKEQARLAKLKQRAAGDISKRAKPLGKHDRILNVLENTRLLSAGK</sequence>
<dbReference type="Proteomes" id="UP001370758">
    <property type="component" value="Unassembled WGS sequence"/>
</dbReference>
<name>A0AAV9WE94_9PEZI</name>
<gene>
    <name evidence="3" type="ORF">TWF481_007775</name>
</gene>